<dbReference type="Gene3D" id="3.30.70.270">
    <property type="match status" value="1"/>
</dbReference>
<keyword evidence="3" id="KW-1185">Reference proteome</keyword>
<dbReference type="SUPFAM" id="SSF56672">
    <property type="entry name" value="DNA/RNA polymerases"/>
    <property type="match status" value="1"/>
</dbReference>
<sequence length="170" mass="20018">MMYRLFNRIDGFRLTSMKKSSNIYRRTLHKLAQKFTPHPRKLFGKEWTTNCQTAFDTLKEHLVTAPILSYAKFDETFIVETDARTVVPNDLAANIQSVSRISVNTEESFVTLPTLDRPEIKNLQKRDTVIGKFIEIWNTKRKPLRSEQQKFERPLVTLLRKWDRTEVEDG</sequence>
<dbReference type="Pfam" id="PF17919">
    <property type="entry name" value="RT_RNaseH_2"/>
    <property type="match status" value="1"/>
</dbReference>
<protein>
    <recommendedName>
        <fullName evidence="1">Reverse transcriptase/retrotransposon-derived protein RNase H-like domain-containing protein</fullName>
    </recommendedName>
</protein>
<name>A0A8S3SJY8_MYTED</name>
<dbReference type="InterPro" id="IPR043502">
    <property type="entry name" value="DNA/RNA_pol_sf"/>
</dbReference>
<evidence type="ECO:0000259" key="1">
    <source>
        <dbReference type="Pfam" id="PF17919"/>
    </source>
</evidence>
<proteinExistence type="predicted"/>
<evidence type="ECO:0000313" key="2">
    <source>
        <dbReference type="EMBL" id="CAG2217239.1"/>
    </source>
</evidence>
<comment type="caution">
    <text evidence="2">The sequence shown here is derived from an EMBL/GenBank/DDBJ whole genome shotgun (WGS) entry which is preliminary data.</text>
</comment>
<feature type="domain" description="Reverse transcriptase/retrotransposon-derived protein RNase H-like" evidence="1">
    <location>
        <begin position="47"/>
        <end position="85"/>
    </location>
</feature>
<reference evidence="2" key="1">
    <citation type="submission" date="2021-03" db="EMBL/GenBank/DDBJ databases">
        <authorList>
            <person name="Bekaert M."/>
        </authorList>
    </citation>
    <scope>NUCLEOTIDE SEQUENCE</scope>
</reference>
<dbReference type="InterPro" id="IPR043128">
    <property type="entry name" value="Rev_trsase/Diguanyl_cyclase"/>
</dbReference>
<dbReference type="InterPro" id="IPR041577">
    <property type="entry name" value="RT_RNaseH_2"/>
</dbReference>
<dbReference type="Proteomes" id="UP000683360">
    <property type="component" value="Unassembled WGS sequence"/>
</dbReference>
<dbReference type="AlphaFoldDB" id="A0A8S3SJY8"/>
<evidence type="ECO:0000313" key="3">
    <source>
        <dbReference type="Proteomes" id="UP000683360"/>
    </source>
</evidence>
<gene>
    <name evidence="2" type="ORF">MEDL_30928</name>
</gene>
<accession>A0A8S3SJY8</accession>
<dbReference type="EMBL" id="CAJPWZ010001516">
    <property type="protein sequence ID" value="CAG2217239.1"/>
    <property type="molecule type" value="Genomic_DNA"/>
</dbReference>
<organism evidence="2 3">
    <name type="scientific">Mytilus edulis</name>
    <name type="common">Blue mussel</name>
    <dbReference type="NCBI Taxonomy" id="6550"/>
    <lineage>
        <taxon>Eukaryota</taxon>
        <taxon>Metazoa</taxon>
        <taxon>Spiralia</taxon>
        <taxon>Lophotrochozoa</taxon>
        <taxon>Mollusca</taxon>
        <taxon>Bivalvia</taxon>
        <taxon>Autobranchia</taxon>
        <taxon>Pteriomorphia</taxon>
        <taxon>Mytilida</taxon>
        <taxon>Mytiloidea</taxon>
        <taxon>Mytilidae</taxon>
        <taxon>Mytilinae</taxon>
        <taxon>Mytilus</taxon>
    </lineage>
</organism>